<dbReference type="EMBL" id="JAAXZB010000002">
    <property type="protein sequence ID" value="NKW10631.1"/>
    <property type="molecule type" value="Genomic_DNA"/>
</dbReference>
<dbReference type="InterPro" id="IPR001078">
    <property type="entry name" value="2-oxoacid_DH_actylTfrase"/>
</dbReference>
<proteinExistence type="predicted"/>
<dbReference type="Gene3D" id="3.30.559.10">
    <property type="entry name" value="Chloramphenicol acetyltransferase-like domain"/>
    <property type="match status" value="1"/>
</dbReference>
<accession>A0A7X6FRG6</accession>
<evidence type="ECO:0000313" key="2">
    <source>
        <dbReference type="EMBL" id="NKW10631.1"/>
    </source>
</evidence>
<comment type="caution">
    <text evidence="2">The sequence shown here is derived from an EMBL/GenBank/DDBJ whole genome shotgun (WGS) entry which is preliminary data.</text>
</comment>
<dbReference type="SUPFAM" id="SSF52777">
    <property type="entry name" value="CoA-dependent acyltransferases"/>
    <property type="match status" value="1"/>
</dbReference>
<dbReference type="Proteomes" id="UP000558475">
    <property type="component" value="Unassembled WGS sequence"/>
</dbReference>
<sequence>MRLTLSVDHRAIDGVAGAKVLQSLKTIIENPILLSS</sequence>
<dbReference type="InterPro" id="IPR023213">
    <property type="entry name" value="CAT-like_dom_sf"/>
</dbReference>
<gene>
    <name evidence="2" type="ORF">HGG76_19930</name>
</gene>
<dbReference type="Pfam" id="PF00198">
    <property type="entry name" value="2-oxoacid_dh"/>
    <property type="match status" value="1"/>
</dbReference>
<dbReference type="GO" id="GO:0016746">
    <property type="term" value="F:acyltransferase activity"/>
    <property type="evidence" value="ECO:0007669"/>
    <property type="project" value="InterPro"/>
</dbReference>
<organism evidence="2 3">
    <name type="scientific">Brucella tritici</name>
    <dbReference type="NCBI Taxonomy" id="94626"/>
    <lineage>
        <taxon>Bacteria</taxon>
        <taxon>Pseudomonadati</taxon>
        <taxon>Pseudomonadota</taxon>
        <taxon>Alphaproteobacteria</taxon>
        <taxon>Hyphomicrobiales</taxon>
        <taxon>Brucellaceae</taxon>
        <taxon>Brucella/Ochrobactrum group</taxon>
        <taxon>Brucella</taxon>
    </lineage>
</organism>
<reference evidence="2 3" key="1">
    <citation type="submission" date="2020-04" db="EMBL/GenBank/DDBJ databases">
        <title>Whole genome sequencing of clinical and environmental type strains of Ochrobactrum.</title>
        <authorList>
            <person name="Dharne M."/>
        </authorList>
    </citation>
    <scope>NUCLEOTIDE SEQUENCE [LARGE SCALE GENOMIC DNA]</scope>
    <source>
        <strain evidence="2 3">DSM 13340</strain>
    </source>
</reference>
<dbReference type="AlphaFoldDB" id="A0A7X6FRG6"/>
<evidence type="ECO:0000259" key="1">
    <source>
        <dbReference type="Pfam" id="PF00198"/>
    </source>
</evidence>
<name>A0A7X6FRG6_9HYPH</name>
<feature type="domain" description="2-oxoacid dehydrogenase acyltransferase catalytic" evidence="1">
    <location>
        <begin position="1"/>
        <end position="34"/>
    </location>
</feature>
<evidence type="ECO:0000313" key="3">
    <source>
        <dbReference type="Proteomes" id="UP000558475"/>
    </source>
</evidence>
<protein>
    <recommendedName>
        <fullName evidence="1">2-oxoacid dehydrogenase acyltransferase catalytic domain-containing protein</fullName>
    </recommendedName>
</protein>